<dbReference type="Gene3D" id="3.90.228.10">
    <property type="match status" value="1"/>
</dbReference>
<proteinExistence type="predicted"/>
<organism evidence="1 2">
    <name type="scientific">Cytobacillus firmus DS1</name>
    <dbReference type="NCBI Taxonomy" id="1307436"/>
    <lineage>
        <taxon>Bacteria</taxon>
        <taxon>Bacillati</taxon>
        <taxon>Bacillota</taxon>
        <taxon>Bacilli</taxon>
        <taxon>Bacillales</taxon>
        <taxon>Bacillaceae</taxon>
        <taxon>Cytobacillus</taxon>
    </lineage>
</organism>
<accession>W7L018</accession>
<evidence type="ECO:0000313" key="1">
    <source>
        <dbReference type="EMBL" id="EWG08407.1"/>
    </source>
</evidence>
<dbReference type="SUPFAM" id="SSF56399">
    <property type="entry name" value="ADP-ribosylation"/>
    <property type="match status" value="1"/>
</dbReference>
<name>W7L018_CYTFI</name>
<dbReference type="Pfam" id="PF13151">
    <property type="entry name" value="DUF3990"/>
    <property type="match status" value="1"/>
</dbReference>
<reference evidence="1 2" key="2">
    <citation type="journal article" date="2016" name="Sci. Rep.">
        <title>A novel serine protease, Sep1, from Bacillus firmus DS-1 has nematicidal activity and degrades multiple intestinal-associated nematode proteins.</title>
        <authorList>
            <person name="Geng C."/>
            <person name="Nie X."/>
            <person name="Tang Z."/>
            <person name="Zhang Y."/>
            <person name="Lin J."/>
            <person name="Sun M."/>
            <person name="Peng D."/>
        </authorList>
    </citation>
    <scope>NUCLEOTIDE SEQUENCE [LARGE SCALE GENOMIC DNA]</scope>
    <source>
        <strain evidence="1 2">DS1</strain>
    </source>
</reference>
<dbReference type="AlphaFoldDB" id="W7L018"/>
<evidence type="ECO:0008006" key="3">
    <source>
        <dbReference type="Google" id="ProtNLM"/>
    </source>
</evidence>
<reference evidence="2" key="1">
    <citation type="submission" date="2013-03" db="EMBL/GenBank/DDBJ databases">
        <title>Draft genome sequence of Bacillus firmus DS1.</title>
        <authorList>
            <person name="Peng D."/>
            <person name="Zhu L."/>
            <person name="Sun M."/>
        </authorList>
    </citation>
    <scope>NUCLEOTIDE SEQUENCE [LARGE SCALE GENOMIC DNA]</scope>
    <source>
        <strain evidence="2">DS1</strain>
    </source>
</reference>
<evidence type="ECO:0000313" key="2">
    <source>
        <dbReference type="Proteomes" id="UP000019270"/>
    </source>
</evidence>
<dbReference type="EMBL" id="APVL01000045">
    <property type="protein sequence ID" value="EWG08407.1"/>
    <property type="molecule type" value="Genomic_DNA"/>
</dbReference>
<sequence length="214" mass="24958">MGVEKERFVEMRLSEIISNGKYRDETELIFFHGTATKWLHSFTSNGIGIVKLNKKKDFGQGFYLTTRYWQAKDYADRVANATSTEPLIISCIIPLGHLREDQKKGLIIDQFDEKWLETIIKGRFYPEEPLANEYDWIYGRCGDGKTPVFEKKFSKEQENPDLKTLLPHIIPSKDFPHYEYDQLWLGTKKAISIIKSVEFISKEGVSYEKIPLHQ</sequence>
<dbReference type="OrthoDB" id="9813772at2"/>
<dbReference type="RefSeq" id="WP_035333528.1">
    <property type="nucleotide sequence ID" value="NZ_APVL01000045.1"/>
</dbReference>
<gene>
    <name evidence="1" type="ORF">PBF_24433</name>
</gene>
<dbReference type="PATRIC" id="fig|1307436.3.peg.5201"/>
<dbReference type="Proteomes" id="UP000019270">
    <property type="component" value="Unassembled WGS sequence"/>
</dbReference>
<comment type="caution">
    <text evidence="1">The sequence shown here is derived from an EMBL/GenBank/DDBJ whole genome shotgun (WGS) entry which is preliminary data.</text>
</comment>
<dbReference type="InterPro" id="IPR025051">
    <property type="entry name" value="DUF3990"/>
</dbReference>
<protein>
    <recommendedName>
        <fullName evidence="3">PARP catalytic domain-containing protein</fullName>
    </recommendedName>
</protein>